<evidence type="ECO:0000256" key="1">
    <source>
        <dbReference type="SAM" id="MobiDB-lite"/>
    </source>
</evidence>
<name>A0A2M7UBH3_9BACT</name>
<feature type="domain" description="DUF5666" evidence="2">
    <location>
        <begin position="29"/>
        <end position="93"/>
    </location>
</feature>
<evidence type="ECO:0000313" key="4">
    <source>
        <dbReference type="Proteomes" id="UP000230177"/>
    </source>
</evidence>
<dbReference type="EMBL" id="PFOE01000028">
    <property type="protein sequence ID" value="PIZ68590.1"/>
    <property type="molecule type" value="Genomic_DNA"/>
</dbReference>
<proteinExistence type="predicted"/>
<dbReference type="AlphaFoldDB" id="A0A2M7UBH3"/>
<dbReference type="Pfam" id="PF18914">
    <property type="entry name" value="DUF5666"/>
    <property type="match status" value="1"/>
</dbReference>
<dbReference type="Proteomes" id="UP000230177">
    <property type="component" value="Unassembled WGS sequence"/>
</dbReference>
<comment type="caution">
    <text evidence="3">The sequence shown here is derived from an EMBL/GenBank/DDBJ whole genome shotgun (WGS) entry which is preliminary data.</text>
</comment>
<feature type="region of interest" description="Disordered" evidence="1">
    <location>
        <begin position="1"/>
        <end position="28"/>
    </location>
</feature>
<accession>A0A2M7UBH3</accession>
<feature type="compositionally biased region" description="Polar residues" evidence="1">
    <location>
        <begin position="1"/>
        <end position="22"/>
    </location>
</feature>
<protein>
    <recommendedName>
        <fullName evidence="2">DUF5666 domain-containing protein</fullName>
    </recommendedName>
</protein>
<evidence type="ECO:0000259" key="2">
    <source>
        <dbReference type="Pfam" id="PF18914"/>
    </source>
</evidence>
<reference evidence="4" key="1">
    <citation type="submission" date="2017-09" db="EMBL/GenBank/DDBJ databases">
        <title>Depth-based differentiation of microbial function through sediment-hosted aquifers and enrichment of novel symbionts in the deep terrestrial subsurface.</title>
        <authorList>
            <person name="Probst A.J."/>
            <person name="Ladd B."/>
            <person name="Jarett J.K."/>
            <person name="Geller-Mcgrath D.E."/>
            <person name="Sieber C.M.K."/>
            <person name="Emerson J.B."/>
            <person name="Anantharaman K."/>
            <person name="Thomas B.C."/>
            <person name="Malmstrom R."/>
            <person name="Stieglmeier M."/>
            <person name="Klingl A."/>
            <person name="Woyke T."/>
            <person name="Ryan C.M."/>
            <person name="Banfield J.F."/>
        </authorList>
    </citation>
    <scope>NUCLEOTIDE SEQUENCE [LARGE SCALE GENOMIC DNA]</scope>
</reference>
<sequence>RVSFSGQFNNRQGIRSGTNSRGGFQPVSGEIIASDDKSITVKLQDGSSKIILLSDKTQINKAETVDKSQLKTGEKVAVFGTENTDGSVTATNIQLNPIVRAGQPPVNNQ</sequence>
<feature type="non-terminal residue" evidence="3">
    <location>
        <position position="1"/>
    </location>
</feature>
<evidence type="ECO:0000313" key="3">
    <source>
        <dbReference type="EMBL" id="PIZ68590.1"/>
    </source>
</evidence>
<dbReference type="InterPro" id="IPR043724">
    <property type="entry name" value="DUF5666"/>
</dbReference>
<gene>
    <name evidence="3" type="ORF">COY13_00825</name>
</gene>
<organism evidence="3 4">
    <name type="scientific">Candidatus Roizmanbacteria bacterium CG_4_10_14_0_2_um_filter_36_35</name>
    <dbReference type="NCBI Taxonomy" id="1974822"/>
    <lineage>
        <taxon>Bacteria</taxon>
        <taxon>Candidatus Roizmaniibacteriota</taxon>
    </lineage>
</organism>